<keyword evidence="2" id="KW-0812">Transmembrane</keyword>
<feature type="region of interest" description="Disordered" evidence="1">
    <location>
        <begin position="258"/>
        <end position="330"/>
    </location>
</feature>
<dbReference type="RefSeq" id="WP_204025489.1">
    <property type="nucleotide sequence ID" value="NZ_BOOW01000018.1"/>
</dbReference>
<dbReference type="Proteomes" id="UP000606172">
    <property type="component" value="Unassembled WGS sequence"/>
</dbReference>
<keyword evidence="2" id="KW-1133">Transmembrane helix</keyword>
<dbReference type="EMBL" id="BOOW01000018">
    <property type="protein sequence ID" value="GII92570.1"/>
    <property type="molecule type" value="Genomic_DNA"/>
</dbReference>
<sequence>MAHPLTGRRPYGDLVAELYDRHGTGLFAYCLDQLGDPDTAASAFLGVLSTAPPVEPPRAALYAAARREIFRRDVVHAPSSADPLADPATALVRRTLAELRPHQREVLLLTIVCGLTTGELAWVLDVASDTADELTISACHSFTQSITYALASLRLSPRLPDRVSEIYGALSVASIRDVLACLHWTAPPWHLRAQLLHAVGAPEASTAHAAQAHPLYVKSLWPTTATWPLPLSDNDPATSTSLFPADFLLPTPFGRALRHDASTEPMPRFREEPAPGAYRPRRAAPDVSLPEESVSPPVEAALRPEEAGSLPGEPVPSPRAPGEAAPPPPVHRPLVLSAPVPADVLDPPGLAIPTGAIGAPDIPIRADVLDALAPGAEARDRHGPDEVPGSLFTPAPRQASTPPVYFLPPDERDARIPAEPVEDEKQAPAVPSSEETTAAAEPVAEPERLPELPAFEDEAWLPARTSRRRRDDKPVKAREHHFDWVWELVGFVICIAIALLVFFSVPMIVNP</sequence>
<keyword evidence="2" id="KW-0472">Membrane</keyword>
<name>A0A919RGW8_9ACTN</name>
<keyword evidence="4" id="KW-1185">Reference proteome</keyword>
<evidence type="ECO:0000313" key="4">
    <source>
        <dbReference type="Proteomes" id="UP000606172"/>
    </source>
</evidence>
<proteinExistence type="predicted"/>
<feature type="compositionally biased region" description="Low complexity" evidence="1">
    <location>
        <begin position="429"/>
        <end position="443"/>
    </location>
</feature>
<feature type="region of interest" description="Disordered" evidence="1">
    <location>
        <begin position="377"/>
        <end position="455"/>
    </location>
</feature>
<protein>
    <recommendedName>
        <fullName evidence="5">DNA-directed RNA polymerase specialized sigma subunit, sigma24 family</fullName>
    </recommendedName>
</protein>
<dbReference type="AlphaFoldDB" id="A0A919RGW8"/>
<dbReference type="InterPro" id="IPR013324">
    <property type="entry name" value="RNA_pol_sigma_r3/r4-like"/>
</dbReference>
<accession>A0A919RGW8</accession>
<comment type="caution">
    <text evidence="3">The sequence shown here is derived from an EMBL/GenBank/DDBJ whole genome shotgun (WGS) entry which is preliminary data.</text>
</comment>
<dbReference type="SUPFAM" id="SSF88659">
    <property type="entry name" value="Sigma3 and sigma4 domains of RNA polymerase sigma factors"/>
    <property type="match status" value="1"/>
</dbReference>
<evidence type="ECO:0000256" key="2">
    <source>
        <dbReference type="SAM" id="Phobius"/>
    </source>
</evidence>
<evidence type="ECO:0000313" key="3">
    <source>
        <dbReference type="EMBL" id="GII92570.1"/>
    </source>
</evidence>
<gene>
    <name evidence="3" type="ORF">Ssi02_28010</name>
</gene>
<dbReference type="Gene3D" id="1.20.140.160">
    <property type="match status" value="1"/>
</dbReference>
<evidence type="ECO:0008006" key="5">
    <source>
        <dbReference type="Google" id="ProtNLM"/>
    </source>
</evidence>
<feature type="transmembrane region" description="Helical" evidence="2">
    <location>
        <begin position="484"/>
        <end position="509"/>
    </location>
</feature>
<feature type="compositionally biased region" description="Basic and acidic residues" evidence="1">
    <location>
        <begin position="258"/>
        <end position="273"/>
    </location>
</feature>
<reference evidence="3" key="1">
    <citation type="submission" date="2021-01" db="EMBL/GenBank/DDBJ databases">
        <title>Whole genome shotgun sequence of Sinosporangium siamense NBRC 109515.</title>
        <authorList>
            <person name="Komaki H."/>
            <person name="Tamura T."/>
        </authorList>
    </citation>
    <scope>NUCLEOTIDE SEQUENCE</scope>
    <source>
        <strain evidence="3">NBRC 109515</strain>
    </source>
</reference>
<organism evidence="3 4">
    <name type="scientific">Sinosporangium siamense</name>
    <dbReference type="NCBI Taxonomy" id="1367973"/>
    <lineage>
        <taxon>Bacteria</taxon>
        <taxon>Bacillati</taxon>
        <taxon>Actinomycetota</taxon>
        <taxon>Actinomycetes</taxon>
        <taxon>Streptosporangiales</taxon>
        <taxon>Streptosporangiaceae</taxon>
        <taxon>Sinosporangium</taxon>
    </lineage>
</organism>
<feature type="compositionally biased region" description="Pro residues" evidence="1">
    <location>
        <begin position="313"/>
        <end position="330"/>
    </location>
</feature>
<evidence type="ECO:0000256" key="1">
    <source>
        <dbReference type="SAM" id="MobiDB-lite"/>
    </source>
</evidence>